<proteinExistence type="predicted"/>
<dbReference type="InterPro" id="IPR014914">
    <property type="entry name" value="RES_dom"/>
</dbReference>
<organism evidence="2 3">
    <name type="scientific">Oceanisphaera avium</name>
    <dbReference type="NCBI Taxonomy" id="1903694"/>
    <lineage>
        <taxon>Bacteria</taxon>
        <taxon>Pseudomonadati</taxon>
        <taxon>Pseudomonadota</taxon>
        <taxon>Gammaproteobacteria</taxon>
        <taxon>Aeromonadales</taxon>
        <taxon>Aeromonadaceae</taxon>
        <taxon>Oceanisphaera</taxon>
    </lineage>
</organism>
<name>A0A1Y0CXI5_9GAMM</name>
<feature type="domain" description="RES" evidence="1">
    <location>
        <begin position="159"/>
        <end position="312"/>
    </location>
</feature>
<dbReference type="KEGG" id="ocm:CBP12_04760"/>
<sequence>MFEYIKSKLEELLTPLSFYSKLQGHYYHAHEDITIYSDGYEFFQWYESFFNNMFFDELLDYINYFFRKEPLISLVDSFRYPEDTCSSHSLKWSIFVNKLNHEYRYSNREITSLIESILSPAVESGKLVNKYLKRINKGSILYRGRIFNSNKEKEDIKLAPFRQLGPPPVEIASEQRMTPSGVSAFYGALDRETCQAELRPIAGVKIATCAFKAINGFKLIDLDAFQKIKPSDIGWHQDPFQEGLGNKIDSVYFFSQLYSELVKPSTAGDAKTYRLTQLFFEVLRVNFLNQVHGIAFSSVQRGGRGKNVVLFPEYSVTQNDDGEIYYPHGCSVEQFFSDEKYFSGFKYKGYSIDPVLLCESESINLHAVKAVKVLSELIDSD</sequence>
<dbReference type="AlphaFoldDB" id="A0A1Y0CXI5"/>
<dbReference type="Proteomes" id="UP000243793">
    <property type="component" value="Chromosome"/>
</dbReference>
<keyword evidence="3" id="KW-1185">Reference proteome</keyword>
<accession>A0A1Y0CXI5</accession>
<evidence type="ECO:0000313" key="2">
    <source>
        <dbReference type="EMBL" id="ART79545.1"/>
    </source>
</evidence>
<evidence type="ECO:0000313" key="3">
    <source>
        <dbReference type="Proteomes" id="UP000243793"/>
    </source>
</evidence>
<protein>
    <recommendedName>
        <fullName evidence="1">RES domain-containing protein</fullName>
    </recommendedName>
</protein>
<gene>
    <name evidence="2" type="ORF">CBP12_04760</name>
</gene>
<evidence type="ECO:0000259" key="1">
    <source>
        <dbReference type="Pfam" id="PF08808"/>
    </source>
</evidence>
<dbReference type="EMBL" id="CP021376">
    <property type="protein sequence ID" value="ART79545.1"/>
    <property type="molecule type" value="Genomic_DNA"/>
</dbReference>
<dbReference type="Pfam" id="PF08808">
    <property type="entry name" value="RES"/>
    <property type="match status" value="1"/>
</dbReference>
<reference evidence="3" key="1">
    <citation type="submission" date="2017-05" db="EMBL/GenBank/DDBJ databases">
        <authorList>
            <person name="Sung H."/>
        </authorList>
    </citation>
    <scope>NUCLEOTIDE SEQUENCE [LARGE SCALE GENOMIC DNA]</scope>
    <source>
        <strain evidence="3">AMac2203</strain>
    </source>
</reference>